<evidence type="ECO:0000313" key="6">
    <source>
        <dbReference type="Proteomes" id="UP001049200"/>
    </source>
</evidence>
<reference evidence="5" key="1">
    <citation type="submission" date="2021-06" db="EMBL/GenBank/DDBJ databases">
        <title>Updating the genus Pseudomonas: Description of 43 new species and partition of the Pseudomonas putida group.</title>
        <authorList>
            <person name="Girard L."/>
            <person name="Lood C."/>
            <person name="Vandamme P."/>
            <person name="Rokni-Zadeh H."/>
            <person name="Van Noort V."/>
            <person name="Hofte M."/>
            <person name="Lavigne R."/>
            <person name="De Mot R."/>
        </authorList>
    </citation>
    <scope>NUCLEOTIDE SEQUENCE</scope>
    <source>
        <strain evidence="5">SWRI74</strain>
    </source>
</reference>
<gene>
    <name evidence="5" type="ORF">KVG88_14055</name>
</gene>
<evidence type="ECO:0000259" key="4">
    <source>
        <dbReference type="PROSITE" id="PS01124"/>
    </source>
</evidence>
<dbReference type="Pfam" id="PF12833">
    <property type="entry name" value="HTH_18"/>
    <property type="match status" value="1"/>
</dbReference>
<keyword evidence="6" id="KW-1185">Reference proteome</keyword>
<protein>
    <submittedName>
        <fullName evidence="5">Helix-turn-helix transcriptional regulator</fullName>
    </submittedName>
</protein>
<feature type="domain" description="HTH araC/xylS-type" evidence="4">
    <location>
        <begin position="169"/>
        <end position="266"/>
    </location>
</feature>
<evidence type="ECO:0000256" key="2">
    <source>
        <dbReference type="ARBA" id="ARBA00023125"/>
    </source>
</evidence>
<proteinExistence type="predicted"/>
<dbReference type="Proteomes" id="UP001049200">
    <property type="component" value="Unassembled WGS sequence"/>
</dbReference>
<evidence type="ECO:0000256" key="1">
    <source>
        <dbReference type="ARBA" id="ARBA00023015"/>
    </source>
</evidence>
<dbReference type="EMBL" id="JAHSTU010000003">
    <property type="protein sequence ID" value="MBV4521186.1"/>
    <property type="molecule type" value="Genomic_DNA"/>
</dbReference>
<dbReference type="PANTHER" id="PTHR47894">
    <property type="entry name" value="HTH-TYPE TRANSCRIPTIONAL REGULATOR GADX"/>
    <property type="match status" value="1"/>
</dbReference>
<dbReference type="PROSITE" id="PS01124">
    <property type="entry name" value="HTH_ARAC_FAMILY_2"/>
    <property type="match status" value="1"/>
</dbReference>
<keyword evidence="3" id="KW-0804">Transcription</keyword>
<keyword evidence="2" id="KW-0238">DNA-binding</keyword>
<evidence type="ECO:0000313" key="5">
    <source>
        <dbReference type="EMBL" id="MBV4521186.1"/>
    </source>
</evidence>
<accession>A0ABS6QQJ7</accession>
<dbReference type="RefSeq" id="WP_217871797.1">
    <property type="nucleotide sequence ID" value="NZ_JAHSTU010000003.1"/>
</dbReference>
<dbReference type="SMART" id="SM00342">
    <property type="entry name" value="HTH_ARAC"/>
    <property type="match status" value="1"/>
</dbReference>
<dbReference type="InterPro" id="IPR018062">
    <property type="entry name" value="HTH_AraC-typ_CS"/>
</dbReference>
<dbReference type="InterPro" id="IPR018060">
    <property type="entry name" value="HTH_AraC"/>
</dbReference>
<keyword evidence="1" id="KW-0805">Transcription regulation</keyword>
<evidence type="ECO:0000256" key="3">
    <source>
        <dbReference type="ARBA" id="ARBA00023163"/>
    </source>
</evidence>
<organism evidence="5 6">
    <name type="scientific">Pseudomonas azerbaijanoccidentalis</name>
    <dbReference type="NCBI Taxonomy" id="2842347"/>
    <lineage>
        <taxon>Bacteria</taxon>
        <taxon>Pseudomonadati</taxon>
        <taxon>Pseudomonadota</taxon>
        <taxon>Gammaproteobacteria</taxon>
        <taxon>Pseudomonadales</taxon>
        <taxon>Pseudomonadaceae</taxon>
        <taxon>Pseudomonas</taxon>
    </lineage>
</organism>
<dbReference type="PROSITE" id="PS00041">
    <property type="entry name" value="HTH_ARAC_FAMILY_1"/>
    <property type="match status" value="1"/>
</dbReference>
<name>A0ABS6QQJ7_9PSED</name>
<comment type="caution">
    <text evidence="5">The sequence shown here is derived from an EMBL/GenBank/DDBJ whole genome shotgun (WGS) entry which is preliminary data.</text>
</comment>
<sequence length="305" mass="34031">MSCNEIQPTGSGASVRITQSRQLHFRKVHLKASTLLAVRSGQKCLRWAGKEVLVQEGDLVAFAAGQTFDEINTPCASGGVYKAEWLICEDDVVRDFLERRPTGQRIAELKVIHPDYSAMLDSFNHACAGVKSKSEFPSEVVRSRLFELLAWLDHHGGYFSLSYISNVSLKVRLLINSNPGEGWTATDVAQKLGMSVATMRRRLVTEGTHFQELLTDVRMSRALTLLQFTDFPITSVACEVGYECSSRFSFRFRKKFGLNPSGIRSVNNLVTDEESSGLINTNTHLDGNARQITVSDDYETSFIFC</sequence>
<dbReference type="PANTHER" id="PTHR47894:SF4">
    <property type="entry name" value="HTH-TYPE TRANSCRIPTIONAL REGULATOR GADX"/>
    <property type="match status" value="1"/>
</dbReference>